<dbReference type="EMBL" id="CAJVCH010027903">
    <property type="protein sequence ID" value="CAG7703207.1"/>
    <property type="molecule type" value="Genomic_DNA"/>
</dbReference>
<comment type="caution">
    <text evidence="2">The sequence shown here is derived from an EMBL/GenBank/DDBJ whole genome shotgun (WGS) entry which is preliminary data.</text>
</comment>
<sequence>MVENHRKLHDNQRKLDENHRKLQKKLEDTLTETSAELARKIQESNEALLKRVTKVEEDQMAIRQDLAKHVDEISTT</sequence>
<feature type="compositionally biased region" description="Basic and acidic residues" evidence="1">
    <location>
        <begin position="9"/>
        <end position="21"/>
    </location>
</feature>
<keyword evidence="3" id="KW-1185">Reference proteome</keyword>
<proteinExistence type="predicted"/>
<organism evidence="2 3">
    <name type="scientific">Allacma fusca</name>
    <dbReference type="NCBI Taxonomy" id="39272"/>
    <lineage>
        <taxon>Eukaryota</taxon>
        <taxon>Metazoa</taxon>
        <taxon>Ecdysozoa</taxon>
        <taxon>Arthropoda</taxon>
        <taxon>Hexapoda</taxon>
        <taxon>Collembola</taxon>
        <taxon>Symphypleona</taxon>
        <taxon>Sminthuridae</taxon>
        <taxon>Allacma</taxon>
    </lineage>
</organism>
<evidence type="ECO:0000313" key="3">
    <source>
        <dbReference type="Proteomes" id="UP000708208"/>
    </source>
</evidence>
<evidence type="ECO:0000313" key="2">
    <source>
        <dbReference type="EMBL" id="CAG7703207.1"/>
    </source>
</evidence>
<dbReference type="AlphaFoldDB" id="A0A8J2NM73"/>
<protein>
    <submittedName>
        <fullName evidence="2">Uncharacterized protein</fullName>
    </submittedName>
</protein>
<feature type="non-terminal residue" evidence="2">
    <location>
        <position position="76"/>
    </location>
</feature>
<dbReference type="Proteomes" id="UP000708208">
    <property type="component" value="Unassembled WGS sequence"/>
</dbReference>
<reference evidence="2" key="1">
    <citation type="submission" date="2021-06" db="EMBL/GenBank/DDBJ databases">
        <authorList>
            <person name="Hodson N. C."/>
            <person name="Mongue J. A."/>
            <person name="Jaron S. K."/>
        </authorList>
    </citation>
    <scope>NUCLEOTIDE SEQUENCE</scope>
</reference>
<accession>A0A8J2NM73</accession>
<name>A0A8J2NM73_9HEXA</name>
<evidence type="ECO:0000256" key="1">
    <source>
        <dbReference type="SAM" id="MobiDB-lite"/>
    </source>
</evidence>
<gene>
    <name evidence="2" type="ORF">AFUS01_LOCUS4477</name>
</gene>
<feature type="region of interest" description="Disordered" evidence="1">
    <location>
        <begin position="1"/>
        <end position="21"/>
    </location>
</feature>